<evidence type="ECO:0000259" key="5">
    <source>
        <dbReference type="Pfam" id="PF01385"/>
    </source>
</evidence>
<proteinExistence type="inferred from homology"/>
<gene>
    <name evidence="7" type="ORF">KME60_19075</name>
</gene>
<dbReference type="Pfam" id="PF01385">
    <property type="entry name" value="OrfB_IS605"/>
    <property type="match status" value="1"/>
</dbReference>
<accession>A0A951QP17</accession>
<dbReference type="GO" id="GO:0032196">
    <property type="term" value="P:transposition"/>
    <property type="evidence" value="ECO:0007669"/>
    <property type="project" value="UniProtKB-KW"/>
</dbReference>
<evidence type="ECO:0000313" key="8">
    <source>
        <dbReference type="Proteomes" id="UP000729701"/>
    </source>
</evidence>
<feature type="domain" description="Cas12f1-like TNB" evidence="6">
    <location>
        <begin position="124"/>
        <end position="201"/>
    </location>
</feature>
<evidence type="ECO:0000256" key="3">
    <source>
        <dbReference type="ARBA" id="ARBA00023125"/>
    </source>
</evidence>
<dbReference type="InterPro" id="IPR001959">
    <property type="entry name" value="Transposase"/>
</dbReference>
<evidence type="ECO:0000256" key="2">
    <source>
        <dbReference type="ARBA" id="ARBA00022578"/>
    </source>
</evidence>
<protein>
    <submittedName>
        <fullName evidence="7">Transposase</fullName>
    </submittedName>
</protein>
<comment type="caution">
    <text evidence="7">The sequence shown here is derived from an EMBL/GenBank/DDBJ whole genome shotgun (WGS) entry which is preliminary data.</text>
</comment>
<sequence>MKNNDSIAAIDFGVNNLMAITSNVPGFEPVLINGRPLKSINQFYNSKRATISTRSGLPTSKRLKKLTTDRNHKVKDYLHRASTYVINLLDELGISKLVLGKNKGWKNGINIGFINNQNFVQIPHAQLIDILTYKGAMKGIEVIIQEESYTSKASFLNSDFIPTYKAKPADWEPSGRRVKRGLYVTNNGYSLNADINGSYNILVKAFPNAFEIGDREVLVTPRKVNLEGYAPTLVIPF</sequence>
<evidence type="ECO:0000313" key="7">
    <source>
        <dbReference type="EMBL" id="MBW4669455.1"/>
    </source>
</evidence>
<dbReference type="InterPro" id="IPR010095">
    <property type="entry name" value="Cas12f1-like_TNB"/>
</dbReference>
<dbReference type="EMBL" id="JAHHGZ010000021">
    <property type="protein sequence ID" value="MBW4669455.1"/>
    <property type="molecule type" value="Genomic_DNA"/>
</dbReference>
<name>A0A951QP17_9CYAN</name>
<comment type="similarity">
    <text evidence="1">In the C-terminal section; belongs to the transposase 35 family.</text>
</comment>
<keyword evidence="4" id="KW-0233">DNA recombination</keyword>
<dbReference type="GO" id="GO:0003677">
    <property type="term" value="F:DNA binding"/>
    <property type="evidence" value="ECO:0007669"/>
    <property type="project" value="UniProtKB-KW"/>
</dbReference>
<evidence type="ECO:0000256" key="4">
    <source>
        <dbReference type="ARBA" id="ARBA00023172"/>
    </source>
</evidence>
<dbReference type="NCBIfam" id="NF040570">
    <property type="entry name" value="guided_TnpB"/>
    <property type="match status" value="1"/>
</dbReference>
<feature type="domain" description="Probable transposase IS891/IS1136/IS1341" evidence="5">
    <location>
        <begin position="3"/>
        <end position="105"/>
    </location>
</feature>
<dbReference type="NCBIfam" id="TIGR01766">
    <property type="entry name" value="IS200/IS605 family accessory protein TnpB-like domain"/>
    <property type="match status" value="1"/>
</dbReference>
<dbReference type="AlphaFoldDB" id="A0A951QP17"/>
<reference evidence="7" key="2">
    <citation type="journal article" date="2022" name="Microbiol. Resour. Announc.">
        <title>Metagenome Sequencing to Explore Phylogenomics of Terrestrial Cyanobacteria.</title>
        <authorList>
            <person name="Ward R.D."/>
            <person name="Stajich J.E."/>
            <person name="Johansen J.R."/>
            <person name="Huntemann M."/>
            <person name="Clum A."/>
            <person name="Foster B."/>
            <person name="Foster B."/>
            <person name="Roux S."/>
            <person name="Palaniappan K."/>
            <person name="Varghese N."/>
            <person name="Mukherjee S."/>
            <person name="Reddy T.B.K."/>
            <person name="Daum C."/>
            <person name="Copeland A."/>
            <person name="Chen I.A."/>
            <person name="Ivanova N.N."/>
            <person name="Kyrpides N.C."/>
            <person name="Shapiro N."/>
            <person name="Eloe-Fadrosh E.A."/>
            <person name="Pietrasiak N."/>
        </authorList>
    </citation>
    <scope>NUCLEOTIDE SEQUENCE</scope>
    <source>
        <strain evidence="7">GSE-NOS-MK-12-04C</strain>
    </source>
</reference>
<dbReference type="Proteomes" id="UP000729701">
    <property type="component" value="Unassembled WGS sequence"/>
</dbReference>
<reference evidence="7" key="1">
    <citation type="submission" date="2021-05" db="EMBL/GenBank/DDBJ databases">
        <authorList>
            <person name="Pietrasiak N."/>
            <person name="Ward R."/>
            <person name="Stajich J.E."/>
            <person name="Kurbessoian T."/>
        </authorList>
    </citation>
    <scope>NUCLEOTIDE SEQUENCE</scope>
    <source>
        <strain evidence="7">GSE-NOS-MK-12-04C</strain>
    </source>
</reference>
<evidence type="ECO:0000256" key="1">
    <source>
        <dbReference type="ARBA" id="ARBA00008761"/>
    </source>
</evidence>
<keyword evidence="2" id="KW-0815">Transposition</keyword>
<dbReference type="GO" id="GO:0006310">
    <property type="term" value="P:DNA recombination"/>
    <property type="evidence" value="ECO:0007669"/>
    <property type="project" value="UniProtKB-KW"/>
</dbReference>
<keyword evidence="3" id="KW-0238">DNA-binding</keyword>
<organism evidence="7 8">
    <name type="scientific">Cyanomargarita calcarea GSE-NOS-MK-12-04C</name>
    <dbReference type="NCBI Taxonomy" id="2839659"/>
    <lineage>
        <taxon>Bacteria</taxon>
        <taxon>Bacillati</taxon>
        <taxon>Cyanobacteriota</taxon>
        <taxon>Cyanophyceae</taxon>
        <taxon>Nostocales</taxon>
        <taxon>Cyanomargaritaceae</taxon>
        <taxon>Cyanomargarita</taxon>
    </lineage>
</organism>
<dbReference type="Pfam" id="PF07282">
    <property type="entry name" value="Cas12f1-like_TNB"/>
    <property type="match status" value="1"/>
</dbReference>
<evidence type="ECO:0000259" key="6">
    <source>
        <dbReference type="Pfam" id="PF07282"/>
    </source>
</evidence>